<evidence type="ECO:0000313" key="2">
    <source>
        <dbReference type="Proteomes" id="UP000252415"/>
    </source>
</evidence>
<evidence type="ECO:0000313" key="1">
    <source>
        <dbReference type="EMBL" id="RCW41637.1"/>
    </source>
</evidence>
<dbReference type="EMBL" id="QPJD01000022">
    <property type="protein sequence ID" value="RCW41637.1"/>
    <property type="molecule type" value="Genomic_DNA"/>
</dbReference>
<organism evidence="1 2">
    <name type="scientific">Paenibacillus prosopidis</name>
    <dbReference type="NCBI Taxonomy" id="630520"/>
    <lineage>
        <taxon>Bacteria</taxon>
        <taxon>Bacillati</taxon>
        <taxon>Bacillota</taxon>
        <taxon>Bacilli</taxon>
        <taxon>Bacillales</taxon>
        <taxon>Paenibacillaceae</taxon>
        <taxon>Paenibacillus</taxon>
    </lineage>
</organism>
<keyword evidence="2" id="KW-1185">Reference proteome</keyword>
<evidence type="ECO:0008006" key="3">
    <source>
        <dbReference type="Google" id="ProtNLM"/>
    </source>
</evidence>
<gene>
    <name evidence="1" type="ORF">DFP97_12273</name>
</gene>
<reference evidence="1 2" key="1">
    <citation type="submission" date="2018-07" db="EMBL/GenBank/DDBJ databases">
        <title>Genomic Encyclopedia of Type Strains, Phase III (KMG-III): the genomes of soil and plant-associated and newly described type strains.</title>
        <authorList>
            <person name="Whitman W."/>
        </authorList>
    </citation>
    <scope>NUCLEOTIDE SEQUENCE [LARGE SCALE GENOMIC DNA]</scope>
    <source>
        <strain evidence="1 2">CECT 7506</strain>
    </source>
</reference>
<accession>A0A368VQS7</accession>
<comment type="caution">
    <text evidence="1">The sequence shown here is derived from an EMBL/GenBank/DDBJ whole genome shotgun (WGS) entry which is preliminary data.</text>
</comment>
<dbReference type="AlphaFoldDB" id="A0A368VQS7"/>
<dbReference type="Proteomes" id="UP000252415">
    <property type="component" value="Unassembled WGS sequence"/>
</dbReference>
<sequence length="121" mass="13914">MTQQTIEIQAICRKILRNTVLDIFYLIMEEKDITKSDIAHRFAQHDPDLDAKVTKYRGTVDVGIAKLEGAMFIDHWEQGQSNHYYLTTYGKQAMSIMEHLIIEDPLILNGSKITAKVMTQD</sequence>
<dbReference type="RefSeq" id="WP_114383734.1">
    <property type="nucleotide sequence ID" value="NZ_QPJD01000022.1"/>
</dbReference>
<dbReference type="OrthoDB" id="2680309at2"/>
<protein>
    <recommendedName>
        <fullName evidence="3">Transcriptional regulator</fullName>
    </recommendedName>
</protein>
<proteinExistence type="predicted"/>
<name>A0A368VQS7_9BACL</name>